<dbReference type="PANTHER" id="PTHR32494:SF5">
    <property type="entry name" value="ALLANTOATE AMIDOHYDROLASE"/>
    <property type="match status" value="1"/>
</dbReference>
<dbReference type="SUPFAM" id="SSF53187">
    <property type="entry name" value="Zn-dependent exopeptidases"/>
    <property type="match status" value="1"/>
</dbReference>
<reference evidence="4" key="1">
    <citation type="journal article" date="2019" name="Int. J. Syst. Evol. Microbiol.">
        <title>The Global Catalogue of Microorganisms (GCM) 10K type strain sequencing project: providing services to taxonomists for standard genome sequencing and annotation.</title>
        <authorList>
            <consortium name="The Broad Institute Genomics Platform"/>
            <consortium name="The Broad Institute Genome Sequencing Center for Infectious Disease"/>
            <person name="Wu L."/>
            <person name="Ma J."/>
        </authorList>
    </citation>
    <scope>NUCLEOTIDE SEQUENCE [LARGE SCALE GENOMIC DNA]</scope>
    <source>
        <strain evidence="4">JCM 16950</strain>
    </source>
</reference>
<comment type="similarity">
    <text evidence="1">Belongs to the peptidase M20 family.</text>
</comment>
<protein>
    <submittedName>
        <fullName evidence="3">Allantoate amidohydrolase</fullName>
    </submittedName>
</protein>
<name>A0ABP7GLI8_9MICO</name>
<dbReference type="Gene3D" id="3.40.630.10">
    <property type="entry name" value="Zn peptidases"/>
    <property type="match status" value="1"/>
</dbReference>
<evidence type="ECO:0000256" key="1">
    <source>
        <dbReference type="ARBA" id="ARBA00006153"/>
    </source>
</evidence>
<dbReference type="RefSeq" id="WP_344783053.1">
    <property type="nucleotide sequence ID" value="NZ_BAABAF010000007.1"/>
</dbReference>
<evidence type="ECO:0000256" key="2">
    <source>
        <dbReference type="ARBA" id="ARBA00022801"/>
    </source>
</evidence>
<organism evidence="3 4">
    <name type="scientific">Microbacterium kribbense</name>
    <dbReference type="NCBI Taxonomy" id="433645"/>
    <lineage>
        <taxon>Bacteria</taxon>
        <taxon>Bacillati</taxon>
        <taxon>Actinomycetota</taxon>
        <taxon>Actinomycetes</taxon>
        <taxon>Micrococcales</taxon>
        <taxon>Microbacteriaceae</taxon>
        <taxon>Microbacterium</taxon>
    </lineage>
</organism>
<keyword evidence="4" id="KW-1185">Reference proteome</keyword>
<accession>A0ABP7GLI8</accession>
<gene>
    <name evidence="3" type="ORF">GCM10022240_19560</name>
</gene>
<evidence type="ECO:0000313" key="3">
    <source>
        <dbReference type="EMBL" id="GAA3767251.1"/>
    </source>
</evidence>
<dbReference type="Gene3D" id="3.30.70.360">
    <property type="match status" value="1"/>
</dbReference>
<keyword evidence="2" id="KW-0378">Hydrolase</keyword>
<comment type="caution">
    <text evidence="3">The sequence shown here is derived from an EMBL/GenBank/DDBJ whole genome shotgun (WGS) entry which is preliminary data.</text>
</comment>
<evidence type="ECO:0000313" key="4">
    <source>
        <dbReference type="Proteomes" id="UP001500540"/>
    </source>
</evidence>
<dbReference type="EMBL" id="BAABAF010000007">
    <property type="protein sequence ID" value="GAA3767251.1"/>
    <property type="molecule type" value="Genomic_DNA"/>
</dbReference>
<sequence>MTVAGRLAEIADLGRDAERGGYSRHLFDASDAPLRAWFGTSAAALGLQVDEDLDANLWAWWMPQPGAVRQNAIATGSHLDSVPGGGAFDGPLGVAGAFEAVAQLQGGGFAPARPIVVCAFAEEEGSRFGLPCLGTRLLTGAADAASALARVDAAGVTLAQAWRESGRDPAQVGPDPERLGRFAAFVELHVEQGRDLEDRGVPVSTASAIIPHGRWRLEITGEGNHAGTTTMDRRADPVVAFGGAVQAVREVAVSRMPASRGTIGKAQIIPGGTNVIASRVVAWMDLRASTDDDVREQHARTIERIRAAVQAEGCTLEVHEESFSARVDFDDALTARITAALEPEFGPVPAIPTGAGHDAGILSAVLPTAMIFVRNPTGVSHAPGEDARDEDCEAGARALAATLRMLAGPA</sequence>
<dbReference type="Proteomes" id="UP001500540">
    <property type="component" value="Unassembled WGS sequence"/>
</dbReference>
<dbReference type="NCBIfam" id="TIGR01879">
    <property type="entry name" value="hydantase"/>
    <property type="match status" value="1"/>
</dbReference>
<dbReference type="PIRSF" id="PIRSF001235">
    <property type="entry name" value="Amidase_carbamoylase"/>
    <property type="match status" value="1"/>
</dbReference>
<dbReference type="Pfam" id="PF01546">
    <property type="entry name" value="Peptidase_M20"/>
    <property type="match status" value="1"/>
</dbReference>
<dbReference type="PANTHER" id="PTHR32494">
    <property type="entry name" value="ALLANTOATE DEIMINASE-RELATED"/>
    <property type="match status" value="1"/>
</dbReference>
<dbReference type="InterPro" id="IPR002933">
    <property type="entry name" value="Peptidase_M20"/>
</dbReference>
<dbReference type="InterPro" id="IPR036264">
    <property type="entry name" value="Bact_exopeptidase_dim_dom"/>
</dbReference>
<dbReference type="InterPro" id="IPR010158">
    <property type="entry name" value="Amidase_Cbmase"/>
</dbReference>
<dbReference type="NCBIfam" id="NF006770">
    <property type="entry name" value="PRK09290.1-4"/>
    <property type="match status" value="1"/>
</dbReference>
<dbReference type="SUPFAM" id="SSF55031">
    <property type="entry name" value="Bacterial exopeptidase dimerisation domain"/>
    <property type="match status" value="1"/>
</dbReference>
<proteinExistence type="inferred from homology"/>